<reference evidence="3 4" key="1">
    <citation type="journal article" date="2018" name="Mol. Biol. Evol.">
        <title>Broad Genomic Sampling Reveals a Smut Pathogenic Ancestry of the Fungal Clade Ustilaginomycotina.</title>
        <authorList>
            <person name="Kijpornyongpan T."/>
            <person name="Mondo S.J."/>
            <person name="Barry K."/>
            <person name="Sandor L."/>
            <person name="Lee J."/>
            <person name="Lipzen A."/>
            <person name="Pangilinan J."/>
            <person name="LaButti K."/>
            <person name="Hainaut M."/>
            <person name="Henrissat B."/>
            <person name="Grigoriev I.V."/>
            <person name="Spatafora J.W."/>
            <person name="Aime M.C."/>
        </authorList>
    </citation>
    <scope>NUCLEOTIDE SEQUENCE [LARGE SCALE GENOMIC DNA]</scope>
    <source>
        <strain evidence="3 4">MCA 4198</strain>
    </source>
</reference>
<feature type="region of interest" description="Disordered" evidence="1">
    <location>
        <begin position="584"/>
        <end position="674"/>
    </location>
</feature>
<feature type="compositionally biased region" description="Basic and acidic residues" evidence="1">
    <location>
        <begin position="601"/>
        <end position="639"/>
    </location>
</feature>
<dbReference type="GO" id="GO:0003677">
    <property type="term" value="F:DNA binding"/>
    <property type="evidence" value="ECO:0007669"/>
    <property type="project" value="InterPro"/>
</dbReference>
<protein>
    <recommendedName>
        <fullName evidence="2">Transcription factor tau subunit sfc3/Tfc3 C-terminal domain-containing protein</fullName>
    </recommendedName>
</protein>
<feature type="compositionally biased region" description="Acidic residues" evidence="1">
    <location>
        <begin position="1979"/>
        <end position="1992"/>
    </location>
</feature>
<accession>A0A316YBI2</accession>
<feature type="compositionally biased region" description="Low complexity" evidence="1">
    <location>
        <begin position="648"/>
        <end position="664"/>
    </location>
</feature>
<dbReference type="GO" id="GO:0042791">
    <property type="term" value="P:5S class rRNA transcription by RNA polymerase III"/>
    <property type="evidence" value="ECO:0007669"/>
    <property type="project" value="TreeGrafter"/>
</dbReference>
<gene>
    <name evidence="3" type="ORF">FA10DRAFT_196216</name>
</gene>
<feature type="domain" description="Transcription factor tau subunit sfc3/Tfc3 C-terminal" evidence="2">
    <location>
        <begin position="1335"/>
        <end position="1608"/>
    </location>
</feature>
<feature type="region of interest" description="Disordered" evidence="1">
    <location>
        <begin position="293"/>
        <end position="323"/>
    </location>
</feature>
<dbReference type="Pfam" id="PF20222">
    <property type="entry name" value="DUF6581"/>
    <property type="match status" value="2"/>
</dbReference>
<feature type="region of interest" description="Disordered" evidence="1">
    <location>
        <begin position="1979"/>
        <end position="1999"/>
    </location>
</feature>
<feature type="compositionally biased region" description="Basic and acidic residues" evidence="1">
    <location>
        <begin position="301"/>
        <end position="323"/>
    </location>
</feature>
<dbReference type="PANTHER" id="PTHR15180">
    <property type="entry name" value="GENERAL TRANSCRIPTION FACTOR 3C POLYPEPTIDE 1"/>
    <property type="match status" value="1"/>
</dbReference>
<dbReference type="OrthoDB" id="68020at2759"/>
<dbReference type="GeneID" id="37040324"/>
<organism evidence="3 4">
    <name type="scientific">Acaromyces ingoldii</name>
    <dbReference type="NCBI Taxonomy" id="215250"/>
    <lineage>
        <taxon>Eukaryota</taxon>
        <taxon>Fungi</taxon>
        <taxon>Dikarya</taxon>
        <taxon>Basidiomycota</taxon>
        <taxon>Ustilaginomycotina</taxon>
        <taxon>Exobasidiomycetes</taxon>
        <taxon>Exobasidiales</taxon>
        <taxon>Cryptobasidiaceae</taxon>
        <taxon>Acaromyces</taxon>
    </lineage>
</organism>
<evidence type="ECO:0000259" key="2">
    <source>
        <dbReference type="Pfam" id="PF20222"/>
    </source>
</evidence>
<feature type="region of interest" description="Disordered" evidence="1">
    <location>
        <begin position="78"/>
        <end position="110"/>
    </location>
</feature>
<keyword evidence="4" id="KW-1185">Reference proteome</keyword>
<feature type="compositionally biased region" description="Acidic residues" evidence="1">
    <location>
        <begin position="1299"/>
        <end position="1322"/>
    </location>
</feature>
<feature type="compositionally biased region" description="Acidic residues" evidence="1">
    <location>
        <begin position="90"/>
        <end position="99"/>
    </location>
</feature>
<dbReference type="GO" id="GO:0006384">
    <property type="term" value="P:transcription initiation at RNA polymerase III promoter"/>
    <property type="evidence" value="ECO:0007669"/>
    <property type="project" value="InterPro"/>
</dbReference>
<dbReference type="GO" id="GO:0000127">
    <property type="term" value="C:transcription factor TFIIIC complex"/>
    <property type="evidence" value="ECO:0007669"/>
    <property type="project" value="InterPro"/>
</dbReference>
<dbReference type="EMBL" id="KZ819641">
    <property type="protein sequence ID" value="PWN87150.1"/>
    <property type="molecule type" value="Genomic_DNA"/>
</dbReference>
<dbReference type="InterPro" id="IPR044210">
    <property type="entry name" value="Tfc3-like"/>
</dbReference>
<name>A0A316YBI2_9BASI</name>
<dbReference type="PANTHER" id="PTHR15180:SF1">
    <property type="entry name" value="GENERAL TRANSCRIPTION FACTOR 3C POLYPEPTIDE 1"/>
    <property type="match status" value="1"/>
</dbReference>
<dbReference type="RefSeq" id="XP_025374348.1">
    <property type="nucleotide sequence ID" value="XM_025518408.1"/>
</dbReference>
<feature type="domain" description="Transcription factor tau subunit sfc3/Tfc3 C-terminal" evidence="2">
    <location>
        <begin position="1870"/>
        <end position="1919"/>
    </location>
</feature>
<dbReference type="Proteomes" id="UP000245768">
    <property type="component" value="Unassembled WGS sequence"/>
</dbReference>
<evidence type="ECO:0000256" key="1">
    <source>
        <dbReference type="SAM" id="MobiDB-lite"/>
    </source>
</evidence>
<dbReference type="STRING" id="215250.A0A316YBI2"/>
<proteinExistence type="predicted"/>
<dbReference type="InterPro" id="IPR046488">
    <property type="entry name" value="Sfc3/Tfc3_C"/>
</dbReference>
<evidence type="ECO:0000313" key="3">
    <source>
        <dbReference type="EMBL" id="PWN87150.1"/>
    </source>
</evidence>
<sequence length="2007" mass="223682">MATELIKYLVDEVTSDGLGGSSIARIDGFLDSYSGTEAGPGQVIDESLRRYLVASLLHQPDMVAGKFRARSGASSLKSVKGKAKKRQQSEDDDEDEDEEGPKGAQKKVTKAYDTKKLSEGDVMDTVATDDEAKVLGVDAMVERYGDDFRIALDGTKLKEHLLGNASVLTTPMYYSYLLLLKSRGEGVTFPELGEALNYNAATVFWVGQVLQSNDLAYKIRDHVGKTLVSRLISKKYAHLCPKYNASERYNARMAEGQSAAFAGLELPSETDTANPQEMSPAAIDSLMAGSKGASALTSSEGDTHVNGEDEAGQKGKEDQTKADDSEYMTTLRGMLAYPPVDPDECKALLSDRTVIRLRVMRLLMASRNHSTVLHDLVVRVGVSSAQKNERKIFNSIIKAMEDDGHIERFDMRRTKGMGLEEKYERCIRATAKGTEYAEVAFAPPAEREAMQLKETMTKELDSSVSRLVAETTVERQILEFVAKTGSTGALIDQTTTALGGDLQRRRLVESLLKDARLNNGAYEDLAIATSLEQDRRTRQSRYWSGVSNPVDSQSGRPNLKSLDKWIDLPGEQEYPTSKYWKAAMSGSSGQSAGSANKRQKVGLDGKPPKKGRPTREEAARKLQLKEMERANSQQEHNEEAQGTENGRAAPPAEPSTAPTPATTAQEDRPEETSVADDDIFATGLGGSLASETATKKLGAMSPTPSKAPKDVLSDSFRKNRTVVMKVQMLEDFFQEFGIVESMAMQKQYVDFVQGKTGSQEASAPYLMDRKLRDKLLGELSKQGKVKTTRVASDTGVPGGAKRQRILHWRSDLDLARVAEFSRAVQEGREGFQFSQRTFGQRHAATTVPEGHVDVPTQFYSRAGRWVDFSAPSLDDLVSKPQYRKQLVSNAICRERYAGRIVGSAARLQYLHTVIIGLLLDGTNEYRKERNILDTTWFWTEADLRLYLKLAPVPMNEALLEASQDDARRRLPLKMQDEEIGRALELGSHGAGGLTMIRPMLRALDILGLAKPVRRALAGGYEDCSWYDETTLVRFELEPRHCGIEPSDLSLKQLAKPMVLRSLEDADAFWAAIEKASQPASPAQILPAAVDEDPVSLLGQRRQVWDAVFKNKSSWFDGKNILGSQKLFLQMAQELGITVESLKNDDLMDKLSYASLVPVRLVVRFYEREFSVSVDKRRRSRQVGSEGRPNRALAAGQVFFGPMTKIQAARAKTKEKRARQDRRRQWDNRLQELLDQRGFSAEQKDVLADSLAKTRKIFVQRPEATKGLDVLEESLNVVEEVLYPGIWGPKGRKSKRGETEDNEGDEEDGGHEEDEGAEEDEADQGLLAVNVQRQGKRHMFEWNAARDELLRDACVILRARDKERSSHSLGFVPDARGQTLIERFKRLQSDLGEEAYLAQLEAEWTQIWKAHRGTALLPDEDPAHATRGFELKRHVEFLRENIDKIEVTNTVESSSGEPLPLDIASVAEDWDWERPPAWIMEGKSGGSSGVGNASLVNTAHAEWTAGTWALSMAPSKVVNGSKILAGGANERQSRLAEALVKSLLVTGTEDNGDEWNEGLAVKLCDYVGEDIVDRAVTRLLRRGIVKKKQSIDEGRRLPGRNFAFVEELEILLLHEIASGNGSGSGGSNSRRLMEEIRMHADLAKRAREKAHKKEMVASIFRNADDTEAALAVTLLSQSNSQGDVRAEWDLKPLKQMRDSRMVNGRRMEDFELEFGIEVIGLKVDDGPVMEKMRHFVEVESVSREEQHVSAPSSVSLEEAFSSLMASLDDDDRELQKALIKSKAGLVEANAEGLTADQLFACIDSQDLASGSSSWDQTRLLERVVDCLTSKNDAERLQMAFWTGFDEPRLVWSKFVTAWCLPCDWPSPPANEDMEEEGPRYHFPRLWKDVHGKVVMRVWKRCVKLVALHCLVRPGITRAHLISTLAPLMDRREVVRLLEVVCKIGLVSARPCLLTTSEEHGEVQAWQDDKVCYIPLLQPEHDDEDEEEEEEEREADTKTRIPWYAYATL</sequence>
<feature type="compositionally biased region" description="Low complexity" evidence="1">
    <location>
        <begin position="584"/>
        <end position="595"/>
    </location>
</feature>
<dbReference type="InParanoid" id="A0A316YBI2"/>
<evidence type="ECO:0000313" key="4">
    <source>
        <dbReference type="Proteomes" id="UP000245768"/>
    </source>
</evidence>
<feature type="region of interest" description="Disordered" evidence="1">
    <location>
        <begin position="1288"/>
        <end position="1323"/>
    </location>
</feature>